<accession>A0A2R6S086</accession>
<dbReference type="AlphaFoldDB" id="A0A2R6S086"/>
<keyword evidence="1" id="KW-0418">Kinase</keyword>
<reference evidence="2" key="2">
    <citation type="journal article" date="2018" name="BMC Genomics">
        <title>A manually annotated Actinidia chinensis var. chinensis (kiwifruit) genome highlights the challenges associated with draft genomes and gene prediction in plants.</title>
        <authorList>
            <person name="Pilkington S.M."/>
            <person name="Crowhurst R."/>
            <person name="Hilario E."/>
            <person name="Nardozza S."/>
            <person name="Fraser L."/>
            <person name="Peng Y."/>
            <person name="Gunaseelan K."/>
            <person name="Simpson R."/>
            <person name="Tahir J."/>
            <person name="Deroles S.C."/>
            <person name="Templeton K."/>
            <person name="Luo Z."/>
            <person name="Davy M."/>
            <person name="Cheng C."/>
            <person name="McNeilage M."/>
            <person name="Scaglione D."/>
            <person name="Liu Y."/>
            <person name="Zhang Q."/>
            <person name="Datson P."/>
            <person name="De Silva N."/>
            <person name="Gardiner S.E."/>
            <person name="Bassett H."/>
            <person name="Chagne D."/>
            <person name="McCallum J."/>
            <person name="Dzierzon H."/>
            <person name="Deng C."/>
            <person name="Wang Y.Y."/>
            <person name="Barron L."/>
            <person name="Manako K."/>
            <person name="Bowen J."/>
            <person name="Foster T.M."/>
            <person name="Erridge Z.A."/>
            <person name="Tiffin H."/>
            <person name="Waite C.N."/>
            <person name="Davies K.M."/>
            <person name="Grierson E.P."/>
            <person name="Laing W.A."/>
            <person name="Kirk R."/>
            <person name="Chen X."/>
            <person name="Wood M."/>
            <person name="Montefiori M."/>
            <person name="Brummell D.A."/>
            <person name="Schwinn K.E."/>
            <person name="Catanach A."/>
            <person name="Fullerton C."/>
            <person name="Li D."/>
            <person name="Meiyalaghan S."/>
            <person name="Nieuwenhuizen N."/>
            <person name="Read N."/>
            <person name="Prakash R."/>
            <person name="Hunter D."/>
            <person name="Zhang H."/>
            <person name="McKenzie M."/>
            <person name="Knabel M."/>
            <person name="Harris A."/>
            <person name="Allan A.C."/>
            <person name="Gleave A."/>
            <person name="Chen A."/>
            <person name="Janssen B.J."/>
            <person name="Plunkett B."/>
            <person name="Ampomah-Dwamena C."/>
            <person name="Voogd C."/>
            <person name="Leif D."/>
            <person name="Lafferty D."/>
            <person name="Souleyre E.J.F."/>
            <person name="Varkonyi-Gasic E."/>
            <person name="Gambi F."/>
            <person name="Hanley J."/>
            <person name="Yao J.L."/>
            <person name="Cheung J."/>
            <person name="David K.M."/>
            <person name="Warren B."/>
            <person name="Marsh K."/>
            <person name="Snowden K.C."/>
            <person name="Lin-Wang K."/>
            <person name="Brian L."/>
            <person name="Martinez-Sanchez M."/>
            <person name="Wang M."/>
            <person name="Ileperuma N."/>
            <person name="Macnee N."/>
            <person name="Campin R."/>
            <person name="McAtee P."/>
            <person name="Drummond R.S.M."/>
            <person name="Espley R.V."/>
            <person name="Ireland H.S."/>
            <person name="Wu R."/>
            <person name="Atkinson R.G."/>
            <person name="Karunairetnam S."/>
            <person name="Bulley S."/>
            <person name="Chunkath S."/>
            <person name="Hanley Z."/>
            <person name="Storey R."/>
            <person name="Thrimawithana A.H."/>
            <person name="Thomson S."/>
            <person name="David C."/>
            <person name="Testolin R."/>
            <person name="Huang H."/>
            <person name="Hellens R.P."/>
            <person name="Schaffer R.J."/>
        </authorList>
    </citation>
    <scope>NUCLEOTIDE SEQUENCE [LARGE SCALE GENOMIC DNA]</scope>
    <source>
        <strain evidence="2">cv. Red5</strain>
    </source>
</reference>
<dbReference type="InParanoid" id="A0A2R6S086"/>
<proteinExistence type="predicted"/>
<name>A0A2R6S086_ACTCC</name>
<dbReference type="EMBL" id="NKQK01000001">
    <property type="protein sequence ID" value="PSS35686.1"/>
    <property type="molecule type" value="Genomic_DNA"/>
</dbReference>
<keyword evidence="1" id="KW-0808">Transferase</keyword>
<dbReference type="GO" id="GO:0016301">
    <property type="term" value="F:kinase activity"/>
    <property type="evidence" value="ECO:0007669"/>
    <property type="project" value="UniProtKB-KW"/>
</dbReference>
<evidence type="ECO:0000313" key="1">
    <source>
        <dbReference type="EMBL" id="PSS35686.1"/>
    </source>
</evidence>
<organism evidence="1 2">
    <name type="scientific">Actinidia chinensis var. chinensis</name>
    <name type="common">Chinese soft-hair kiwi</name>
    <dbReference type="NCBI Taxonomy" id="1590841"/>
    <lineage>
        <taxon>Eukaryota</taxon>
        <taxon>Viridiplantae</taxon>
        <taxon>Streptophyta</taxon>
        <taxon>Embryophyta</taxon>
        <taxon>Tracheophyta</taxon>
        <taxon>Spermatophyta</taxon>
        <taxon>Magnoliopsida</taxon>
        <taxon>eudicotyledons</taxon>
        <taxon>Gunneridae</taxon>
        <taxon>Pentapetalae</taxon>
        <taxon>asterids</taxon>
        <taxon>Ericales</taxon>
        <taxon>Actinidiaceae</taxon>
        <taxon>Actinidia</taxon>
    </lineage>
</organism>
<gene>
    <name evidence="1" type="ORF">CEY00_Acc00170</name>
</gene>
<dbReference type="Gramene" id="PSS35686">
    <property type="protein sequence ID" value="PSS35686"/>
    <property type="gene ID" value="CEY00_Acc00170"/>
</dbReference>
<sequence length="108" mass="12663">MQRRFKRRQQRRQHRRQGVATLEVLLVRMEYHPNLVLFLYIVNGIYGTLHEVTELCSDGAGLMFAKIDWRGYYSRRGLIADIQSINKPSVDPAAYLRLKTTRNKEAVV</sequence>
<comment type="caution">
    <text evidence="1">The sequence shown here is derived from an EMBL/GenBank/DDBJ whole genome shotgun (WGS) entry which is preliminary data.</text>
</comment>
<dbReference type="Proteomes" id="UP000241394">
    <property type="component" value="Chromosome LG1"/>
</dbReference>
<protein>
    <submittedName>
        <fullName evidence="1">Guanylate kinase</fullName>
    </submittedName>
</protein>
<evidence type="ECO:0000313" key="2">
    <source>
        <dbReference type="Proteomes" id="UP000241394"/>
    </source>
</evidence>
<keyword evidence="2" id="KW-1185">Reference proteome</keyword>
<reference evidence="1 2" key="1">
    <citation type="submission" date="2017-07" db="EMBL/GenBank/DDBJ databases">
        <title>An improved, manually edited Actinidia chinensis var. chinensis (kiwifruit) genome highlights the challenges associated with draft genomes and gene prediction in plants.</title>
        <authorList>
            <person name="Pilkington S."/>
            <person name="Crowhurst R."/>
            <person name="Hilario E."/>
            <person name="Nardozza S."/>
            <person name="Fraser L."/>
            <person name="Peng Y."/>
            <person name="Gunaseelan K."/>
            <person name="Simpson R."/>
            <person name="Tahir J."/>
            <person name="Deroles S."/>
            <person name="Templeton K."/>
            <person name="Luo Z."/>
            <person name="Davy M."/>
            <person name="Cheng C."/>
            <person name="Mcneilage M."/>
            <person name="Scaglione D."/>
            <person name="Liu Y."/>
            <person name="Zhang Q."/>
            <person name="Datson P."/>
            <person name="De Silva N."/>
            <person name="Gardiner S."/>
            <person name="Bassett H."/>
            <person name="Chagne D."/>
            <person name="Mccallum J."/>
            <person name="Dzierzon H."/>
            <person name="Deng C."/>
            <person name="Wang Y.-Y."/>
            <person name="Barron N."/>
            <person name="Manako K."/>
            <person name="Bowen J."/>
            <person name="Foster T."/>
            <person name="Erridge Z."/>
            <person name="Tiffin H."/>
            <person name="Waite C."/>
            <person name="Davies K."/>
            <person name="Grierson E."/>
            <person name="Laing W."/>
            <person name="Kirk R."/>
            <person name="Chen X."/>
            <person name="Wood M."/>
            <person name="Montefiori M."/>
            <person name="Brummell D."/>
            <person name="Schwinn K."/>
            <person name="Catanach A."/>
            <person name="Fullerton C."/>
            <person name="Li D."/>
            <person name="Meiyalaghan S."/>
            <person name="Nieuwenhuizen N."/>
            <person name="Read N."/>
            <person name="Prakash R."/>
            <person name="Hunter D."/>
            <person name="Zhang H."/>
            <person name="Mckenzie M."/>
            <person name="Knabel M."/>
            <person name="Harris A."/>
            <person name="Allan A."/>
            <person name="Chen A."/>
            <person name="Janssen B."/>
            <person name="Plunkett B."/>
            <person name="Dwamena C."/>
            <person name="Voogd C."/>
            <person name="Leif D."/>
            <person name="Lafferty D."/>
            <person name="Souleyre E."/>
            <person name="Varkonyi-Gasic E."/>
            <person name="Gambi F."/>
            <person name="Hanley J."/>
            <person name="Yao J.-L."/>
            <person name="Cheung J."/>
            <person name="David K."/>
            <person name="Warren B."/>
            <person name="Marsh K."/>
            <person name="Snowden K."/>
            <person name="Lin-Wang K."/>
            <person name="Brian L."/>
            <person name="Martinez-Sanchez M."/>
            <person name="Wang M."/>
            <person name="Ileperuma N."/>
            <person name="Macnee N."/>
            <person name="Campin R."/>
            <person name="Mcatee P."/>
            <person name="Drummond R."/>
            <person name="Espley R."/>
            <person name="Ireland H."/>
            <person name="Wu R."/>
            <person name="Atkinson R."/>
            <person name="Karunairetnam S."/>
            <person name="Bulley S."/>
            <person name="Chunkath S."/>
            <person name="Hanley Z."/>
            <person name="Storey R."/>
            <person name="Thrimawithana A."/>
            <person name="Thomson S."/>
            <person name="David C."/>
            <person name="Testolin R."/>
        </authorList>
    </citation>
    <scope>NUCLEOTIDE SEQUENCE [LARGE SCALE GENOMIC DNA]</scope>
    <source>
        <strain evidence="2">cv. Red5</strain>
        <tissue evidence="1">Young leaf</tissue>
    </source>
</reference>